<sequence>MFWSSPSASFSTTWAARNRMDQIGWCRAYTSGDTGERRKQSKRASVQWKNEKNLVPSTKIENMVQIPEFWHAWQHWDANGKSGESLSEQMLGDPPLHATVLSRTCDCRQSARREMGIPVFLPHLHEVASSLSGCDIPRFIGRARKDLLPRIPLWPRKRTSTNQILDSYWLHGFTNTEELGDAELSYVYSYVIRVRIHVIVEGALAARSKVKKLRIDYASYSLYEIITLGIVNSSLMAKDCEKMFVALTRRLSWFGVGQSRGCALKGRNLQSATGARLQPGNRRHRSFGSPARFVDVEYGAAGGRRFAKLLRCTTLPERRGLAPIDRPLKVGRESPRGNVVLTYTRRTLCSPPTRANQVQSPARADLGFSHVGIVPGGFSRGSPISPSLSFRRNSMLTAITLIGSQDLALHSLNLKPNFSENHTCDSHAREFSKGKKKGKQQLASSAKYAGSKMNVRALHGVNVGERPSLPVTFHRAGLGTGGMGPFPNQRQVLLLESYGHLHVVAVSTLHDYEAKGYWVIGDASEPIHVVDDRRIPYPVLISVRRVWYDNRAAIHKGELQRAAAISRSQLARS</sequence>
<dbReference type="EMBL" id="JARBHB010000013">
    <property type="protein sequence ID" value="KAJ8870041.1"/>
    <property type="molecule type" value="Genomic_DNA"/>
</dbReference>
<evidence type="ECO:0000313" key="1">
    <source>
        <dbReference type="EMBL" id="KAJ8870041.1"/>
    </source>
</evidence>
<gene>
    <name evidence="1" type="ORF">PR048_029052</name>
</gene>
<accession>A0ABQ9GEU6</accession>
<organism evidence="1 2">
    <name type="scientific">Dryococelus australis</name>
    <dbReference type="NCBI Taxonomy" id="614101"/>
    <lineage>
        <taxon>Eukaryota</taxon>
        <taxon>Metazoa</taxon>
        <taxon>Ecdysozoa</taxon>
        <taxon>Arthropoda</taxon>
        <taxon>Hexapoda</taxon>
        <taxon>Insecta</taxon>
        <taxon>Pterygota</taxon>
        <taxon>Neoptera</taxon>
        <taxon>Polyneoptera</taxon>
        <taxon>Phasmatodea</taxon>
        <taxon>Verophasmatodea</taxon>
        <taxon>Anareolatae</taxon>
        <taxon>Phasmatidae</taxon>
        <taxon>Eurycanthinae</taxon>
        <taxon>Dryococelus</taxon>
    </lineage>
</organism>
<proteinExistence type="predicted"/>
<dbReference type="Proteomes" id="UP001159363">
    <property type="component" value="Chromosome 12"/>
</dbReference>
<protein>
    <submittedName>
        <fullName evidence="1">Uncharacterized protein</fullName>
    </submittedName>
</protein>
<comment type="caution">
    <text evidence="1">The sequence shown here is derived from an EMBL/GenBank/DDBJ whole genome shotgun (WGS) entry which is preliminary data.</text>
</comment>
<reference evidence="1 2" key="1">
    <citation type="submission" date="2023-02" db="EMBL/GenBank/DDBJ databases">
        <title>LHISI_Scaffold_Assembly.</title>
        <authorList>
            <person name="Stuart O.P."/>
            <person name="Cleave R."/>
            <person name="Magrath M.J.L."/>
            <person name="Mikheyev A.S."/>
        </authorList>
    </citation>
    <scope>NUCLEOTIDE SEQUENCE [LARGE SCALE GENOMIC DNA]</scope>
    <source>
        <strain evidence="1">Daus_M_001</strain>
        <tissue evidence="1">Leg muscle</tissue>
    </source>
</reference>
<name>A0ABQ9GEU6_9NEOP</name>
<keyword evidence="2" id="KW-1185">Reference proteome</keyword>
<evidence type="ECO:0000313" key="2">
    <source>
        <dbReference type="Proteomes" id="UP001159363"/>
    </source>
</evidence>